<organism evidence="5 6">
    <name type="scientific">Tectimicrobiota bacterium</name>
    <dbReference type="NCBI Taxonomy" id="2528274"/>
    <lineage>
        <taxon>Bacteria</taxon>
        <taxon>Pseudomonadati</taxon>
        <taxon>Nitrospinota/Tectimicrobiota group</taxon>
        <taxon>Candidatus Tectimicrobiota</taxon>
    </lineage>
</organism>
<evidence type="ECO:0000256" key="3">
    <source>
        <dbReference type="ARBA" id="ARBA00023052"/>
    </source>
</evidence>
<dbReference type="Pfam" id="PF02779">
    <property type="entry name" value="Transket_pyr"/>
    <property type="match status" value="1"/>
</dbReference>
<comment type="cofactor">
    <cofactor evidence="1">
        <name>thiamine diphosphate</name>
        <dbReference type="ChEBI" id="CHEBI:58937"/>
    </cofactor>
</comment>
<dbReference type="PANTHER" id="PTHR43257:SF2">
    <property type="entry name" value="PYRUVATE DEHYDROGENASE E1 COMPONENT SUBUNIT BETA"/>
    <property type="match status" value="1"/>
</dbReference>
<comment type="caution">
    <text evidence="5">The sequence shown here is derived from an EMBL/GenBank/DDBJ whole genome shotgun (WGS) entry which is preliminary data.</text>
</comment>
<dbReference type="CDD" id="cd07036">
    <property type="entry name" value="TPP_PYR_E1-PDHc-beta_like"/>
    <property type="match status" value="1"/>
</dbReference>
<dbReference type="SUPFAM" id="SSF52518">
    <property type="entry name" value="Thiamin diphosphate-binding fold (THDP-binding)"/>
    <property type="match status" value="1"/>
</dbReference>
<proteinExistence type="predicted"/>
<evidence type="ECO:0000313" key="5">
    <source>
        <dbReference type="EMBL" id="MBI3015934.1"/>
    </source>
</evidence>
<protein>
    <submittedName>
        <fullName evidence="5">Alpha-ketoacid dehydrogenase subunit beta</fullName>
    </submittedName>
</protein>
<dbReference type="InterPro" id="IPR033248">
    <property type="entry name" value="Transketolase_C"/>
</dbReference>
<dbReference type="SUPFAM" id="SSF52922">
    <property type="entry name" value="TK C-terminal domain-like"/>
    <property type="match status" value="1"/>
</dbReference>
<dbReference type="EMBL" id="JACPSX010000247">
    <property type="protein sequence ID" value="MBI3015934.1"/>
    <property type="molecule type" value="Genomic_DNA"/>
</dbReference>
<dbReference type="Gene3D" id="3.40.50.970">
    <property type="match status" value="1"/>
</dbReference>
<dbReference type="GO" id="GO:0016491">
    <property type="term" value="F:oxidoreductase activity"/>
    <property type="evidence" value="ECO:0007669"/>
    <property type="project" value="UniProtKB-KW"/>
</dbReference>
<evidence type="ECO:0000256" key="1">
    <source>
        <dbReference type="ARBA" id="ARBA00001964"/>
    </source>
</evidence>
<evidence type="ECO:0000313" key="6">
    <source>
        <dbReference type="Proteomes" id="UP000741360"/>
    </source>
</evidence>
<reference evidence="5" key="1">
    <citation type="submission" date="2020-07" db="EMBL/GenBank/DDBJ databases">
        <title>Huge and variable diversity of episymbiotic CPR bacteria and DPANN archaea in groundwater ecosystems.</title>
        <authorList>
            <person name="He C.Y."/>
            <person name="Keren R."/>
            <person name="Whittaker M."/>
            <person name="Farag I.F."/>
            <person name="Doudna J."/>
            <person name="Cate J.H.D."/>
            <person name="Banfield J.F."/>
        </authorList>
    </citation>
    <scope>NUCLEOTIDE SEQUENCE</scope>
    <source>
        <strain evidence="5">NC_groundwater_717_Ag_S-0.2um_59_8</strain>
    </source>
</reference>
<dbReference type="AlphaFoldDB" id="A0A932GRX8"/>
<dbReference type="InterPro" id="IPR005475">
    <property type="entry name" value="Transketolase-like_Pyr-bd"/>
</dbReference>
<dbReference type="PANTHER" id="PTHR43257">
    <property type="entry name" value="PYRUVATE DEHYDROGENASE E1 COMPONENT BETA SUBUNIT"/>
    <property type="match status" value="1"/>
</dbReference>
<accession>A0A932GRX8</accession>
<sequence>MRRDPSVFVIGEDVRAGAFGYTMGMVAEFGEERIINTPISESGFCGAALGAAMHGLRPVVDLKISSFMYVALDPIVNGAAKVRYMFGGQTKVPLVYLCRSGASGNNAAQHSDNLYPLLINSPGLKVVTPADAYDMKGLLKTAIRDDDPVAVLATVRGTSAMVPEEDYTIPLGQGALKRTGKDVTIVAVMNLVTEALSAAGELEKEGISVEVVDPRTLVPLDRDLILASVAKTGRVVIADDSPRSCGFAAEVAALVAEEVLDALKAPIRRVTRLNVPIPYSTPMENLVLPSREKILTAVRETVSSPRRGQT</sequence>
<keyword evidence="3" id="KW-0786">Thiamine pyrophosphate</keyword>
<keyword evidence="2" id="KW-0560">Oxidoreductase</keyword>
<dbReference type="InterPro" id="IPR009014">
    <property type="entry name" value="Transketo_C/PFOR_II"/>
</dbReference>
<feature type="domain" description="Transketolase-like pyrimidine-binding" evidence="4">
    <location>
        <begin position="1"/>
        <end position="160"/>
    </location>
</feature>
<dbReference type="Proteomes" id="UP000741360">
    <property type="component" value="Unassembled WGS sequence"/>
</dbReference>
<name>A0A932GRX8_UNCTE</name>
<dbReference type="SMART" id="SM00861">
    <property type="entry name" value="Transket_pyr"/>
    <property type="match status" value="1"/>
</dbReference>
<dbReference type="FunFam" id="3.40.50.920:FF:000001">
    <property type="entry name" value="Pyruvate dehydrogenase E1 beta subunit"/>
    <property type="match status" value="1"/>
</dbReference>
<evidence type="ECO:0000256" key="2">
    <source>
        <dbReference type="ARBA" id="ARBA00023002"/>
    </source>
</evidence>
<dbReference type="Pfam" id="PF02780">
    <property type="entry name" value="Transketolase_C"/>
    <property type="match status" value="1"/>
</dbReference>
<dbReference type="InterPro" id="IPR029061">
    <property type="entry name" value="THDP-binding"/>
</dbReference>
<dbReference type="Gene3D" id="3.40.50.920">
    <property type="match status" value="1"/>
</dbReference>
<gene>
    <name evidence="5" type="ORF">HYY65_12955</name>
</gene>
<evidence type="ECO:0000259" key="4">
    <source>
        <dbReference type="SMART" id="SM00861"/>
    </source>
</evidence>